<feature type="transmembrane region" description="Helical" evidence="2">
    <location>
        <begin position="287"/>
        <end position="304"/>
    </location>
</feature>
<dbReference type="GO" id="GO:0008237">
    <property type="term" value="F:metallopeptidase activity"/>
    <property type="evidence" value="ECO:0007669"/>
    <property type="project" value="UniProtKB-KW"/>
</dbReference>
<keyword evidence="2" id="KW-0812">Transmembrane</keyword>
<comment type="caution">
    <text evidence="3">The sequence shown here is derived from an EMBL/GenBank/DDBJ whole genome shotgun (WGS) entry which is preliminary data.</text>
</comment>
<evidence type="ECO:0000256" key="1">
    <source>
        <dbReference type="SAM" id="MobiDB-lite"/>
    </source>
</evidence>
<sequence>MINRNEQLAERFEKWKEKHALLLKTIRKIYIYLIWVLLPIAIFFWLFIPVSRSMVIILFWSYYALWQFWMLSRSKTITWALFSRFFLVGTWVAGPIAALIMWSIHFVFADGASSINDVWSSSFIGPIVEEVVKLLPLLIFLFFTGKERQFSLADYALIGAALGTGFQFIEEVLRAWVSSRESLFASLFKTLLTSAEKVWGFDTLFPGYFQAGSIVAVGHHVWTAFVALGIGAAIIYRKRFGRIIWLLPSFLLLWAIFDHAMYNAQVSVLKPVLFVELAHYLSGQGHWYKWTFVLALLLAVYLDYKQLNRVKASLPLLPSEQIIEPFTELATLTQSFFKGPKQWGSMMGFFRERRAFGFALLLKEREGKRNKLQKRMTAIYQTVAVVVLLVFILGTFSQMAADSTYYFAGLFENLSTWWNKLTWYEKTGVIVTTALAIALFTVASGGGIIAAGFTGFGAAMVTKDVLDSSGAIANMIKDPKSAFGQLMEKAKQMPPQELTIAAAIILLDALIKRFPATRALDELLNSLQKQAQHLGKKLKLGTPGPEPAFAGSSGLPPHQSHTTFSEGSGRNTKNNGGSGKGDSGKGTGEIPKRTYEPSPKHDPKSGWGSPNPIPNTKIGQELLDNAYSSSKNKQLYNIYEGKLIKFQPDGDTGWHPYEVKNPAKEVPADVLRQLLKDGKITKVEYNKLLKNK</sequence>
<dbReference type="InterPro" id="IPR026898">
    <property type="entry name" value="PrsW"/>
</dbReference>
<dbReference type="Proteomes" id="UP000681027">
    <property type="component" value="Unassembled WGS sequence"/>
</dbReference>
<keyword evidence="2" id="KW-1133">Transmembrane helix</keyword>
<feature type="compositionally biased region" description="Basic and acidic residues" evidence="1">
    <location>
        <begin position="590"/>
        <end position="604"/>
    </location>
</feature>
<evidence type="ECO:0000313" key="3">
    <source>
        <dbReference type="EMBL" id="MBS4193301.1"/>
    </source>
</evidence>
<evidence type="ECO:0000313" key="4">
    <source>
        <dbReference type="Proteomes" id="UP000681027"/>
    </source>
</evidence>
<feature type="transmembrane region" description="Helical" evidence="2">
    <location>
        <begin position="429"/>
        <end position="453"/>
    </location>
</feature>
<keyword evidence="3" id="KW-0378">Hydrolase</keyword>
<feature type="compositionally biased region" description="Gly residues" evidence="1">
    <location>
        <begin position="576"/>
        <end position="587"/>
    </location>
</feature>
<keyword evidence="4" id="KW-1185">Reference proteome</keyword>
<keyword evidence="3" id="KW-0482">Metalloprotease</keyword>
<dbReference type="EMBL" id="JAGYPM010000010">
    <property type="protein sequence ID" value="MBS4193301.1"/>
    <property type="molecule type" value="Genomic_DNA"/>
</dbReference>
<feature type="region of interest" description="Disordered" evidence="1">
    <location>
        <begin position="537"/>
        <end position="618"/>
    </location>
</feature>
<feature type="transmembrane region" description="Helical" evidence="2">
    <location>
        <begin position="29"/>
        <end position="48"/>
    </location>
</feature>
<gene>
    <name evidence="3" type="ORF">KHA94_24765</name>
</gene>
<proteinExistence type="predicted"/>
<evidence type="ECO:0000256" key="2">
    <source>
        <dbReference type="SAM" id="Phobius"/>
    </source>
</evidence>
<feature type="transmembrane region" description="Helical" evidence="2">
    <location>
        <begin position="208"/>
        <end position="236"/>
    </location>
</feature>
<dbReference type="Pfam" id="PF13367">
    <property type="entry name" value="PrsW-protease"/>
    <property type="match status" value="1"/>
</dbReference>
<reference evidence="3 4" key="1">
    <citation type="submission" date="2021-05" db="EMBL/GenBank/DDBJ databases">
        <title>Novel Bacillus species.</title>
        <authorList>
            <person name="Liu G."/>
        </authorList>
    </citation>
    <scope>NUCLEOTIDE SEQUENCE [LARGE SCALE GENOMIC DNA]</scope>
    <source>
        <strain evidence="3 4">FJAT-49705</strain>
    </source>
</reference>
<feature type="transmembrane region" description="Helical" evidence="2">
    <location>
        <begin position="84"/>
        <end position="108"/>
    </location>
</feature>
<feature type="transmembrane region" description="Helical" evidence="2">
    <location>
        <begin position="243"/>
        <end position="262"/>
    </location>
</feature>
<name>A0ABS5NZN8_9BACI</name>
<keyword evidence="2" id="KW-0472">Membrane</keyword>
<protein>
    <submittedName>
        <fullName evidence="3">PrsW family intramembrane metalloprotease</fullName>
    </submittedName>
</protein>
<feature type="transmembrane region" description="Helical" evidence="2">
    <location>
        <begin position="123"/>
        <end position="143"/>
    </location>
</feature>
<keyword evidence="3" id="KW-0645">Protease</keyword>
<feature type="transmembrane region" description="Helical" evidence="2">
    <location>
        <begin position="378"/>
        <end position="401"/>
    </location>
</feature>
<feature type="transmembrane region" description="Helical" evidence="2">
    <location>
        <begin position="54"/>
        <end position="72"/>
    </location>
</feature>
<feature type="transmembrane region" description="Helical" evidence="2">
    <location>
        <begin position="150"/>
        <end position="169"/>
    </location>
</feature>
<accession>A0ABS5NZN8</accession>
<organism evidence="3 4">
    <name type="scientific">Cytobacillus citreus</name>
    <dbReference type="NCBI Taxonomy" id="2833586"/>
    <lineage>
        <taxon>Bacteria</taxon>
        <taxon>Bacillati</taxon>
        <taxon>Bacillota</taxon>
        <taxon>Bacilli</taxon>
        <taxon>Bacillales</taxon>
        <taxon>Bacillaceae</taxon>
        <taxon>Cytobacillus</taxon>
    </lineage>
</organism>
<dbReference type="RefSeq" id="WP_213104737.1">
    <property type="nucleotide sequence ID" value="NZ_JAGYPM010000010.1"/>
</dbReference>